<protein>
    <submittedName>
        <fullName evidence="1">Uncharacterized protein</fullName>
    </submittedName>
</protein>
<dbReference type="EMBL" id="CM055115">
    <property type="protein sequence ID" value="KAJ7513350.1"/>
    <property type="molecule type" value="Genomic_DNA"/>
</dbReference>
<reference evidence="2" key="1">
    <citation type="journal article" date="2024" name="Proc. Natl. Acad. Sci. U.S.A.">
        <title>Extraordinary preservation of gene collinearity over three hundred million years revealed in homosporous lycophytes.</title>
        <authorList>
            <person name="Li C."/>
            <person name="Wickell D."/>
            <person name="Kuo L.Y."/>
            <person name="Chen X."/>
            <person name="Nie B."/>
            <person name="Liao X."/>
            <person name="Peng D."/>
            <person name="Ji J."/>
            <person name="Jenkins J."/>
            <person name="Williams M."/>
            <person name="Shu S."/>
            <person name="Plott C."/>
            <person name="Barry K."/>
            <person name="Rajasekar S."/>
            <person name="Grimwood J."/>
            <person name="Han X."/>
            <person name="Sun S."/>
            <person name="Hou Z."/>
            <person name="He W."/>
            <person name="Dai G."/>
            <person name="Sun C."/>
            <person name="Schmutz J."/>
            <person name="Leebens-Mack J.H."/>
            <person name="Li F.W."/>
            <person name="Wang L."/>
        </authorList>
    </citation>
    <scope>NUCLEOTIDE SEQUENCE [LARGE SCALE GENOMIC DNA]</scope>
    <source>
        <strain evidence="2">cv. PW_Plant_1</strain>
    </source>
</reference>
<dbReference type="Proteomes" id="UP001162992">
    <property type="component" value="Chromosome 24"/>
</dbReference>
<accession>A0ACC2A756</accession>
<organism evidence="1 2">
    <name type="scientific">Diphasiastrum complanatum</name>
    <name type="common">Issler's clubmoss</name>
    <name type="synonym">Lycopodium complanatum</name>
    <dbReference type="NCBI Taxonomy" id="34168"/>
    <lineage>
        <taxon>Eukaryota</taxon>
        <taxon>Viridiplantae</taxon>
        <taxon>Streptophyta</taxon>
        <taxon>Embryophyta</taxon>
        <taxon>Tracheophyta</taxon>
        <taxon>Lycopodiopsida</taxon>
        <taxon>Lycopodiales</taxon>
        <taxon>Lycopodiaceae</taxon>
        <taxon>Lycopodioideae</taxon>
        <taxon>Diphasiastrum</taxon>
    </lineage>
</organism>
<proteinExistence type="predicted"/>
<sequence length="134" mass="15280">MEYPVRMGADNACSTEAEVEVFDDFLPIMARKLGEEGLMEELCNGFRLLADPQTGTITLKSLKENVRLLGLEEMNDDQLQAMIKEGDFDRDGCLNQQEFCILMLRLSPSLMVEAQQWLEDALAEELECFMEEAY</sequence>
<comment type="caution">
    <text evidence="1">The sequence shown here is derived from an EMBL/GenBank/DDBJ whole genome shotgun (WGS) entry which is preliminary data.</text>
</comment>
<name>A0ACC2A756_DIPCM</name>
<keyword evidence="2" id="KW-1185">Reference proteome</keyword>
<evidence type="ECO:0000313" key="2">
    <source>
        <dbReference type="Proteomes" id="UP001162992"/>
    </source>
</evidence>
<gene>
    <name evidence="1" type="ORF">O6H91_24G001700</name>
</gene>
<evidence type="ECO:0000313" key="1">
    <source>
        <dbReference type="EMBL" id="KAJ7513350.1"/>
    </source>
</evidence>